<evidence type="ECO:0000256" key="6">
    <source>
        <dbReference type="ARBA" id="ARBA00023136"/>
    </source>
</evidence>
<keyword evidence="3" id="KW-1003">Cell membrane</keyword>
<comment type="subcellular location">
    <subcellularLocation>
        <location evidence="1">Cell membrane</location>
        <topology evidence="1">Multi-pass membrane protein</topology>
    </subcellularLocation>
</comment>
<feature type="transmembrane region" description="Helical" evidence="7">
    <location>
        <begin position="37"/>
        <end position="56"/>
    </location>
</feature>
<feature type="transmembrane region" description="Helical" evidence="7">
    <location>
        <begin position="138"/>
        <end position="159"/>
    </location>
</feature>
<dbReference type="GO" id="GO:0005886">
    <property type="term" value="C:plasma membrane"/>
    <property type="evidence" value="ECO:0007669"/>
    <property type="project" value="UniProtKB-SubCell"/>
</dbReference>
<evidence type="ECO:0000313" key="9">
    <source>
        <dbReference type="Proteomes" id="UP001056425"/>
    </source>
</evidence>
<keyword evidence="4 7" id="KW-0812">Transmembrane</keyword>
<evidence type="ECO:0000256" key="3">
    <source>
        <dbReference type="ARBA" id="ARBA00022475"/>
    </source>
</evidence>
<organism evidence="8 9">
    <name type="scientific">Thermococcus argininiproducens</name>
    <dbReference type="NCBI Taxonomy" id="2866384"/>
    <lineage>
        <taxon>Archaea</taxon>
        <taxon>Methanobacteriati</taxon>
        <taxon>Methanobacteriota</taxon>
        <taxon>Thermococci</taxon>
        <taxon>Thermococcales</taxon>
        <taxon>Thermococcaceae</taxon>
        <taxon>Thermococcus</taxon>
    </lineage>
</organism>
<sequence length="160" mass="16865">MNITALIINTMAIFGLLIAFAKDKDKAIQSLKIAGKSFIRVLPMVFIIIIVIGLLLGFVPPEQISGFIGEQSGIKGILLVGVLGALMHIPALLSFPLAASLLENGASVSAVVAFITTLTMIGTVTLPLEIKELGKRIAFLRNGLSFIIAIIIALIMGAIL</sequence>
<feature type="transmembrane region" description="Helical" evidence="7">
    <location>
        <begin position="105"/>
        <end position="126"/>
    </location>
</feature>
<evidence type="ECO:0000256" key="4">
    <source>
        <dbReference type="ARBA" id="ARBA00022692"/>
    </source>
</evidence>
<dbReference type="AlphaFoldDB" id="A0A9E7M968"/>
<keyword evidence="5 7" id="KW-1133">Transmembrane helix</keyword>
<dbReference type="Proteomes" id="UP001056425">
    <property type="component" value="Chromosome"/>
</dbReference>
<keyword evidence="9" id="KW-1185">Reference proteome</keyword>
<evidence type="ECO:0000256" key="1">
    <source>
        <dbReference type="ARBA" id="ARBA00004651"/>
    </source>
</evidence>
<evidence type="ECO:0000313" key="8">
    <source>
        <dbReference type="EMBL" id="USG99239.1"/>
    </source>
</evidence>
<dbReference type="Pfam" id="PF03773">
    <property type="entry name" value="ArsP_1"/>
    <property type="match status" value="1"/>
</dbReference>
<keyword evidence="6 7" id="KW-0472">Membrane</keyword>
<name>A0A9E7M968_9EURY</name>
<proteinExistence type="inferred from homology"/>
<reference evidence="8 9" key="1">
    <citation type="submission" date="2021-08" db="EMBL/GenBank/DDBJ databases">
        <title>Thermococcus onnuriiensis IOH2.</title>
        <authorList>
            <person name="Park Y.-J."/>
        </authorList>
    </citation>
    <scope>NUCLEOTIDE SEQUENCE [LARGE SCALE GENOMIC DNA]</scope>
    <source>
        <strain evidence="8 9">IOH2</strain>
    </source>
</reference>
<dbReference type="RefSeq" id="WP_251947898.1">
    <property type="nucleotide sequence ID" value="NZ_CP080572.1"/>
</dbReference>
<feature type="transmembrane region" description="Helical" evidence="7">
    <location>
        <begin position="77"/>
        <end position="99"/>
    </location>
</feature>
<dbReference type="GeneID" id="72778029"/>
<accession>A0A9E7M968</accession>
<gene>
    <name evidence="8" type="ORF">K1720_06740</name>
</gene>
<protein>
    <submittedName>
        <fullName evidence="8">Permease</fullName>
    </submittedName>
</protein>
<evidence type="ECO:0000256" key="5">
    <source>
        <dbReference type="ARBA" id="ARBA00022989"/>
    </source>
</evidence>
<evidence type="ECO:0000256" key="2">
    <source>
        <dbReference type="ARBA" id="ARBA00006386"/>
    </source>
</evidence>
<dbReference type="InterPro" id="IPR005524">
    <property type="entry name" value="DUF318"/>
</dbReference>
<dbReference type="KEGG" id="thei:K1720_06740"/>
<dbReference type="EMBL" id="CP080572">
    <property type="protein sequence ID" value="USG99239.1"/>
    <property type="molecule type" value="Genomic_DNA"/>
</dbReference>
<comment type="similarity">
    <text evidence="2">Belongs to the UPF0718 family.</text>
</comment>
<evidence type="ECO:0000256" key="7">
    <source>
        <dbReference type="SAM" id="Phobius"/>
    </source>
</evidence>